<evidence type="ECO:0000313" key="2">
    <source>
        <dbReference type="Proteomes" id="UP000001203"/>
    </source>
</evidence>
<gene>
    <name evidence="1" type="ordered locus">cce_3636</name>
</gene>
<proteinExistence type="predicted"/>
<dbReference type="OrthoDB" id="426600at2"/>
<dbReference type="AlphaFoldDB" id="B1X0U5"/>
<keyword evidence="2" id="KW-1185">Reference proteome</keyword>
<dbReference type="RefSeq" id="WP_009545205.1">
    <property type="nucleotide sequence ID" value="NC_010546.1"/>
</dbReference>
<accession>B1X0U5</accession>
<dbReference type="HOGENOM" id="CLU_183003_0_0_3"/>
<dbReference type="KEGG" id="cyt:cce_3636"/>
<name>B1X0U5_CROS5</name>
<dbReference type="eggNOG" id="ENOG5032MEW">
    <property type="taxonomic scope" value="Bacteria"/>
</dbReference>
<evidence type="ECO:0000313" key="1">
    <source>
        <dbReference type="EMBL" id="ACB52984.1"/>
    </source>
</evidence>
<organism evidence="1 2">
    <name type="scientific">Crocosphaera subtropica (strain ATCC 51142 / BH68)</name>
    <name type="common">Cyanothece sp. (strain ATCC 51142)</name>
    <dbReference type="NCBI Taxonomy" id="43989"/>
    <lineage>
        <taxon>Bacteria</taxon>
        <taxon>Bacillati</taxon>
        <taxon>Cyanobacteriota</taxon>
        <taxon>Cyanophyceae</taxon>
        <taxon>Oscillatoriophycideae</taxon>
        <taxon>Chroococcales</taxon>
        <taxon>Aphanothecaceae</taxon>
        <taxon>Crocosphaera</taxon>
        <taxon>Crocosphaera subtropica</taxon>
    </lineage>
</organism>
<dbReference type="Proteomes" id="UP000001203">
    <property type="component" value="Chromosome circular"/>
</dbReference>
<dbReference type="EMBL" id="CP000806">
    <property type="protein sequence ID" value="ACB52984.1"/>
    <property type="molecule type" value="Genomic_DNA"/>
</dbReference>
<reference evidence="1 2" key="1">
    <citation type="journal article" date="2008" name="Proc. Natl. Acad. Sci. U.S.A.">
        <title>The genome of Cyanothece 51142, a unicellular diazotrophic cyanobacterium important in the marine nitrogen cycle.</title>
        <authorList>
            <person name="Welsh E.A."/>
            <person name="Liberton M."/>
            <person name="Stoeckel J."/>
            <person name="Loh T."/>
            <person name="Elvitigala T."/>
            <person name="Wang C."/>
            <person name="Wollam A."/>
            <person name="Fulton R.S."/>
            <person name="Clifton S.W."/>
            <person name="Jacobs J.M."/>
            <person name="Aurora R."/>
            <person name="Ghosh B.K."/>
            <person name="Sherman L.A."/>
            <person name="Smith R.D."/>
            <person name="Wilson R.K."/>
            <person name="Pakrasi H.B."/>
        </authorList>
    </citation>
    <scope>NUCLEOTIDE SEQUENCE [LARGE SCALE GENOMIC DNA]</scope>
    <source>
        <strain evidence="2">ATCC 51142 / BH68</strain>
    </source>
</reference>
<sequence>MLHPVIIKQLWLTTEQFQAHSLLHLSKRELIDSLINRIQRQKSLTGQETKDLASYIEQRIALIRDLAQCRLDEQLV</sequence>
<protein>
    <submittedName>
        <fullName evidence="1">Uncharacterized protein</fullName>
    </submittedName>
</protein>